<dbReference type="InterPro" id="IPR035892">
    <property type="entry name" value="C2_domain_sf"/>
</dbReference>
<dbReference type="GeneID" id="28725542"/>
<reference evidence="13 14" key="1">
    <citation type="submission" date="2016-01" db="EMBL/GenBank/DDBJ databases">
        <title>Genome sequence of the yeast Holleya sinecauda.</title>
        <authorList>
            <person name="Dietrich F.S."/>
        </authorList>
    </citation>
    <scope>NUCLEOTIDE SEQUENCE [LARGE SCALE GENOMIC DNA]</scope>
    <source>
        <strain evidence="13 14">ATCC 58844</strain>
    </source>
</reference>
<dbReference type="InterPro" id="IPR036388">
    <property type="entry name" value="WH-like_DNA-bd_sf"/>
</dbReference>
<dbReference type="GO" id="GO:0006397">
    <property type="term" value="P:mRNA processing"/>
    <property type="evidence" value="ECO:0007669"/>
    <property type="project" value="UniProtKB-ARBA"/>
</dbReference>
<dbReference type="PANTHER" id="PTHR47961:SF4">
    <property type="entry name" value="ACTIVATING SIGNAL COINTEGRATOR 1 COMPLEX SUBUNIT 3"/>
    <property type="match status" value="1"/>
</dbReference>
<dbReference type="STRING" id="45286.A0A0X8HVC7"/>
<evidence type="ECO:0000256" key="5">
    <source>
        <dbReference type="ARBA" id="ARBA00022801"/>
    </source>
</evidence>
<keyword evidence="3" id="KW-0677">Repeat</keyword>
<protein>
    <recommendedName>
        <fullName evidence="2">RNA helicase</fullName>
        <ecNumber evidence="2">3.6.4.13</ecNumber>
    </recommendedName>
</protein>
<dbReference type="SUPFAM" id="SSF52540">
    <property type="entry name" value="P-loop containing nucleoside triphosphate hydrolases"/>
    <property type="match status" value="4"/>
</dbReference>
<dbReference type="Pfam" id="PF18149">
    <property type="entry name" value="Helicase_PWI"/>
    <property type="match status" value="1"/>
</dbReference>
<dbReference type="FunFam" id="1.10.10.10:FF:000012">
    <property type="entry name" value="U5 small nuclear ribonucleoprotein helicase"/>
    <property type="match status" value="1"/>
</dbReference>
<dbReference type="FunFam" id="3.40.50.300:FF:000102">
    <property type="entry name" value="RNA helicase, activating signal cointegrator 1"/>
    <property type="match status" value="1"/>
</dbReference>
<dbReference type="PROSITE" id="PS51192">
    <property type="entry name" value="HELICASE_ATP_BIND_1"/>
    <property type="match status" value="2"/>
</dbReference>
<dbReference type="FunFam" id="1.10.10.10:FF:000024">
    <property type="entry name" value="U5 small nuclear ribonucleoprotein helicase"/>
    <property type="match status" value="1"/>
</dbReference>
<evidence type="ECO:0000313" key="14">
    <source>
        <dbReference type="Proteomes" id="UP000243052"/>
    </source>
</evidence>
<dbReference type="OrthoDB" id="5575at2759"/>
<proteinExistence type="predicted"/>
<dbReference type="InterPro" id="IPR036390">
    <property type="entry name" value="WH_DNA-bd_sf"/>
</dbReference>
<dbReference type="InterPro" id="IPR048863">
    <property type="entry name" value="BRR2_plug"/>
</dbReference>
<evidence type="ECO:0000256" key="1">
    <source>
        <dbReference type="ARBA" id="ARBA00004123"/>
    </source>
</evidence>
<dbReference type="Gene3D" id="3.40.50.300">
    <property type="entry name" value="P-loop containing nucleotide triphosphate hydrolases"/>
    <property type="match status" value="4"/>
</dbReference>
<evidence type="ECO:0000259" key="12">
    <source>
        <dbReference type="PROSITE" id="PS51194"/>
    </source>
</evidence>
<dbReference type="Pfam" id="PF00270">
    <property type="entry name" value="DEAD"/>
    <property type="match status" value="2"/>
</dbReference>
<dbReference type="PROSITE" id="PS51194">
    <property type="entry name" value="HELICASE_CTER"/>
    <property type="match status" value="1"/>
</dbReference>
<accession>A0A0X8HVC7</accession>
<dbReference type="InterPro" id="IPR011545">
    <property type="entry name" value="DEAD/DEAH_box_helicase_dom"/>
</dbReference>
<dbReference type="InterPro" id="IPR041094">
    <property type="entry name" value="Brr2_helicase_PWI"/>
</dbReference>
<feature type="domain" description="Helicase C-terminal" evidence="12">
    <location>
        <begin position="757"/>
        <end position="955"/>
    </location>
</feature>
<dbReference type="GO" id="GO:0005524">
    <property type="term" value="F:ATP binding"/>
    <property type="evidence" value="ECO:0007669"/>
    <property type="project" value="UniProtKB-KW"/>
</dbReference>
<keyword evidence="7" id="KW-0067">ATP-binding</keyword>
<gene>
    <name evidence="13" type="ORF">AW171_hschr74223</name>
</gene>
<comment type="catalytic activity">
    <reaction evidence="9">
        <text>ATP + H2O = ADP + phosphate + H(+)</text>
        <dbReference type="Rhea" id="RHEA:13065"/>
        <dbReference type="ChEBI" id="CHEBI:15377"/>
        <dbReference type="ChEBI" id="CHEBI:15378"/>
        <dbReference type="ChEBI" id="CHEBI:30616"/>
        <dbReference type="ChEBI" id="CHEBI:43474"/>
        <dbReference type="ChEBI" id="CHEBI:456216"/>
        <dbReference type="EC" id="3.6.4.13"/>
    </reaction>
</comment>
<evidence type="ECO:0000256" key="7">
    <source>
        <dbReference type="ARBA" id="ARBA00022840"/>
    </source>
</evidence>
<keyword evidence="5" id="KW-0378">Hydrolase</keyword>
<dbReference type="InterPro" id="IPR003593">
    <property type="entry name" value="AAA+_ATPase"/>
</dbReference>
<dbReference type="SMART" id="SM00973">
    <property type="entry name" value="Sec63"/>
    <property type="match status" value="2"/>
</dbReference>
<dbReference type="Gene3D" id="2.60.40.150">
    <property type="entry name" value="C2 domain"/>
    <property type="match status" value="2"/>
</dbReference>
<dbReference type="InterPro" id="IPR057842">
    <property type="entry name" value="WH_MER3"/>
</dbReference>
<dbReference type="InterPro" id="IPR014001">
    <property type="entry name" value="Helicase_ATP-bd"/>
</dbReference>
<dbReference type="RefSeq" id="XP_017989195.1">
    <property type="nucleotide sequence ID" value="XM_018133642.1"/>
</dbReference>
<evidence type="ECO:0000256" key="8">
    <source>
        <dbReference type="ARBA" id="ARBA00023242"/>
    </source>
</evidence>
<dbReference type="Gene3D" id="1.10.150.20">
    <property type="entry name" value="5' to 3' exonuclease, C-terminal subdomain"/>
    <property type="match status" value="2"/>
</dbReference>
<dbReference type="FunFam" id="1.10.150.20:FF:000013">
    <property type="entry name" value="U5 small nuclear ribonucleoprotein kDa helicase"/>
    <property type="match status" value="1"/>
</dbReference>
<organism evidence="13 14">
    <name type="scientific">Eremothecium sinecaudum</name>
    <dbReference type="NCBI Taxonomy" id="45286"/>
    <lineage>
        <taxon>Eukaryota</taxon>
        <taxon>Fungi</taxon>
        <taxon>Dikarya</taxon>
        <taxon>Ascomycota</taxon>
        <taxon>Saccharomycotina</taxon>
        <taxon>Saccharomycetes</taxon>
        <taxon>Saccharomycetales</taxon>
        <taxon>Saccharomycetaceae</taxon>
        <taxon>Eremothecium</taxon>
    </lineage>
</organism>
<dbReference type="CDD" id="cd18795">
    <property type="entry name" value="SF2_C_Ski2"/>
    <property type="match status" value="1"/>
</dbReference>
<dbReference type="FunFam" id="1.10.3380.10:FF:000001">
    <property type="entry name" value="U5 small nuclear ribonucleoprotein helicase"/>
    <property type="match status" value="1"/>
</dbReference>
<dbReference type="GO" id="GO:0005634">
    <property type="term" value="C:nucleus"/>
    <property type="evidence" value="ECO:0007669"/>
    <property type="project" value="UniProtKB-SubCell"/>
</dbReference>
<dbReference type="SUPFAM" id="SSF81296">
    <property type="entry name" value="E set domains"/>
    <property type="match status" value="1"/>
</dbReference>
<dbReference type="InterPro" id="IPR014756">
    <property type="entry name" value="Ig_E-set"/>
</dbReference>
<dbReference type="PANTHER" id="PTHR47961">
    <property type="entry name" value="DNA POLYMERASE THETA, PUTATIVE (AFU_ORTHOLOGUE AFUA_1G05260)-RELATED"/>
    <property type="match status" value="1"/>
</dbReference>
<comment type="subcellular location">
    <subcellularLocation>
        <location evidence="1">Nucleus</location>
    </subcellularLocation>
</comment>
<dbReference type="SMART" id="SM00490">
    <property type="entry name" value="HELICc"/>
    <property type="match status" value="1"/>
</dbReference>
<dbReference type="Gene3D" id="1.10.10.10">
    <property type="entry name" value="Winged helix-like DNA-binding domain superfamily/Winged helix DNA-binding domain"/>
    <property type="match status" value="2"/>
</dbReference>
<feature type="region of interest" description="Disordered" evidence="10">
    <location>
        <begin position="422"/>
        <end position="453"/>
    </location>
</feature>
<dbReference type="Gene3D" id="1.10.3380.10">
    <property type="entry name" value="Sec63 N-terminal domain-like domain"/>
    <property type="match status" value="2"/>
</dbReference>
<dbReference type="EC" id="3.6.4.13" evidence="2"/>
<dbReference type="InterPro" id="IPR050474">
    <property type="entry name" value="Hel308_SKI2-like"/>
</dbReference>
<feature type="domain" description="Helicase ATP-binding" evidence="11">
    <location>
        <begin position="1390"/>
        <end position="1566"/>
    </location>
</feature>
<dbReference type="GO" id="GO:0016787">
    <property type="term" value="F:hydrolase activity"/>
    <property type="evidence" value="ECO:0007669"/>
    <property type="project" value="UniProtKB-KW"/>
</dbReference>
<dbReference type="GO" id="GO:0003724">
    <property type="term" value="F:RNA helicase activity"/>
    <property type="evidence" value="ECO:0007669"/>
    <property type="project" value="UniProtKB-EC"/>
</dbReference>
<evidence type="ECO:0000256" key="9">
    <source>
        <dbReference type="ARBA" id="ARBA00047984"/>
    </source>
</evidence>
<name>A0A0X8HVC7_9SACH</name>
<dbReference type="SMART" id="SM00487">
    <property type="entry name" value="DEXDc"/>
    <property type="match status" value="2"/>
</dbReference>
<feature type="domain" description="Helicase ATP-binding" evidence="11">
    <location>
        <begin position="540"/>
        <end position="723"/>
    </location>
</feature>
<evidence type="ECO:0000256" key="4">
    <source>
        <dbReference type="ARBA" id="ARBA00022741"/>
    </source>
</evidence>
<dbReference type="SMART" id="SM00382">
    <property type="entry name" value="AAA"/>
    <property type="match status" value="2"/>
</dbReference>
<dbReference type="SUPFAM" id="SSF158702">
    <property type="entry name" value="Sec63 N-terminal domain-like"/>
    <property type="match status" value="2"/>
</dbReference>
<dbReference type="Pfam" id="PF02889">
    <property type="entry name" value="Sec63"/>
    <property type="match status" value="2"/>
</dbReference>
<dbReference type="SUPFAM" id="SSF46785">
    <property type="entry name" value="Winged helix' DNA-binding domain"/>
    <property type="match status" value="1"/>
</dbReference>
<dbReference type="InterPro" id="IPR004179">
    <property type="entry name" value="Sec63-dom"/>
</dbReference>
<evidence type="ECO:0000313" key="13">
    <source>
        <dbReference type="EMBL" id="AMD22199.1"/>
    </source>
</evidence>
<dbReference type="Pfam" id="PF00271">
    <property type="entry name" value="Helicase_C"/>
    <property type="match status" value="1"/>
</dbReference>
<dbReference type="InterPro" id="IPR001650">
    <property type="entry name" value="Helicase_C-like"/>
</dbReference>
<evidence type="ECO:0000256" key="10">
    <source>
        <dbReference type="SAM" id="MobiDB-lite"/>
    </source>
</evidence>
<dbReference type="GO" id="GO:0003676">
    <property type="term" value="F:nucleic acid binding"/>
    <property type="evidence" value="ECO:0007669"/>
    <property type="project" value="InterPro"/>
</dbReference>
<keyword evidence="4" id="KW-0547">Nucleotide-binding</keyword>
<keyword evidence="6" id="KW-0347">Helicase</keyword>
<evidence type="ECO:0000256" key="6">
    <source>
        <dbReference type="ARBA" id="ARBA00022806"/>
    </source>
</evidence>
<dbReference type="Proteomes" id="UP000243052">
    <property type="component" value="Chromosome vii"/>
</dbReference>
<dbReference type="Pfam" id="PF21188">
    <property type="entry name" value="BRR2_plug"/>
    <property type="match status" value="1"/>
</dbReference>
<dbReference type="PIRSF" id="PIRSF039073">
    <property type="entry name" value="BRR2"/>
    <property type="match status" value="1"/>
</dbReference>
<sequence length="2191" mass="249289">MIIKYNLQIIERCPVVLSITIFTSTLTALEDITRTIMSDKQDNERIKKIREIYRYDEISNKVLKADKRLQENRTDPLKDAQLSQPSSMAGKISVKDMGTVISREFTEDDKQVASRNVARIEARKTAANLKKRKTGKNTILTDELELLNYYPTTDATKEVYEQIVQLVTNFLGSDLPHSVIVSAADLILQTLKENEEGSDYNMTTKKRQIEDDLDMKVEDGVFRDLVALSKKIHDYGRSKQSNEDDAIAIADSSDQEEEEEEPNPLLAQIADDEQEVEQDFEQDENLAAEVKAPDAEMTENNEIIEFKDVKSNNGEEQISISSVNEHYIQNKLTAELQESDSTIKQLTLRVVELISEETDNDQLRSSLSRALGENSGHLVDFFVKNRLQLLWGVRLSRASDDVKEDLLEQLNKEGHSVLVEQYKHSSAQNKRKRGEDDENVPHSSRQHKKVKNSSKLQLVDLDSISFDQGSKLLTATKISLPEESYKKVKPTYEEIHIPAPSKPADNFTLLTFDRLPKWAQSCFITSEAKTFNRIQSEVYPIAFERDSNMLLCAPTGAGKTNVAMLTILRTMSKYYNEETRSFKTSKFKIVYIAPLKALVQEQVREFQRRLQQYGIKVAELTGDSNLTKQQIMDTQILVSTPEKWDVITRNDANKSYTKLVRLIIIDEVHLLHDDRGPVIESIVARTLRGKYMDNIPRIIALSATLPNFNDVADFLNVPEEGLFYFDATYRPCPLAQQFCGITESNAVKRINGLNQACYDKVLEAVSENNQVIVFVHSRKDTARTAKWLKEKATEEDTLGKFVLSDISSKEILNRESDNISDKNLRDLIQQGFGIHHAGLPKNDRSLSEDLFADGLIKVLVSTATLAWGVNLPAHTVIIKGTDVYSPEKGKWMSLSPQDVLQMLGRAGRPRYDVNGEGIIITNQQDIHYYLAVLNQQLPIESQLISKLPDNLNAEIVLGDIKCRADVVDWLQYTYLYMRMRKSPELYKVIREPNSNDPKLLTYREILAHSALTILHDNNLIVYDADSGIISSTALGRIASHFYIKYASVAMYNQQLNMHIDQIEIFRIFASSDEFKYVTTRQEEKNEITNLLERAPIPIKESPDDPLAKINVLLQAYISRLRLDGFALNSDMIYITQNAGRLFRALFEISLRKGWPRLTRALLNMCKSIDNRMWLTNSPLRQFKNCPVDVIKRMEASALPWNEYLDLKSPAEVAQAIRSEKYGKVTYDLLHRFPKMQIECSIQPITRTLLKFSVGVIPQWIWDQKVHSYAEPFLLTVEDTNGEKVLYTDIVTITRDYLNEECLIDFTIQIDAFPRSQLPPNIFISLSSMKWLYCDYKIPVILDGVHLPRKFPPPTKLNDDELLSTSELEEKDFIAALQFDTFNKFQSQVFHSLYNGDENVFIGACKGAGKTVMAEIALMNHWRSGKGRAIYISPSQGKIDILVKHWRKKYSDIAGFKNINKFGRELSANIRILAESHLVLATPAQFDLISRKWKRRKNIQTLQLMILDDVHTISNGYDGAIYENIIARMLFIRGQLDTGLRLIGLSTSLANGRDFGEWLGAKKSGIFNFSSQERTSALQIQIQSYASNNKGLLPSMITSASNYTLLATSNNSKVLVFVPSRQDCFNFGISYIKFASQSDFSLLSAVDTSVQEYLDQLTDNNLKEPLRHGIGFLYRGISDVDKSIIENLYMTKQIKMIVVSRDYCELAPFADTVLIASTSYYEAKEHRYVNYPVIDILEMTGLAKGSGENPGKAILMTDDNAKEYYKKFLGESLPTESFMPYYLHDGIANDISTAIVESKQDCIDWITYSYFYRRIHSNPSFYGVKDTSAIGISAYLTELVEETLNDLAEIKMVEMRTTNENQNADDPEISEIIIPLNNCMIASQHGISFQTMHIFVDSLSKSTKLKSLLEILASAVEFEDIALRQDDKALLLRLHSQLPFKFSGGELPESCSFKVFVLLQAYFTRLQLPTDLKQDLDEILMKAMPLINGIVDILSGEGMLNVTTAMDISQMLVQGCWDTDSPLKQIPFFDSQILEKCSANNVETVYDIMALEEEEQEKILILPAKQLNQVANFVNNYPNIELKYSINLSSPISVNETKTINVTILRDEEPESLNVVSERFPGQKLENWWLFVGEVSTRQLYSIRRIVLGKESQTFNLEFSLSEPGSHKLSIWCVCDSYLDADKEVSFELEVK</sequence>
<dbReference type="EMBL" id="CP014247">
    <property type="protein sequence ID" value="AMD22199.1"/>
    <property type="molecule type" value="Genomic_DNA"/>
</dbReference>
<dbReference type="FunFam" id="3.40.50.300:FF:000062">
    <property type="entry name" value="U5 small nuclear ribonucleoprotein helicase"/>
    <property type="match status" value="1"/>
</dbReference>
<evidence type="ECO:0000256" key="2">
    <source>
        <dbReference type="ARBA" id="ARBA00012552"/>
    </source>
</evidence>
<dbReference type="InterPro" id="IPR027417">
    <property type="entry name" value="P-loop_NTPase"/>
</dbReference>
<keyword evidence="8" id="KW-0539">Nucleus</keyword>
<evidence type="ECO:0000259" key="11">
    <source>
        <dbReference type="PROSITE" id="PS51192"/>
    </source>
</evidence>
<dbReference type="Pfam" id="PF23445">
    <property type="entry name" value="WHD_SNRNP200"/>
    <property type="match status" value="2"/>
</dbReference>
<evidence type="ECO:0000256" key="3">
    <source>
        <dbReference type="ARBA" id="ARBA00022737"/>
    </source>
</evidence>
<keyword evidence="14" id="KW-1185">Reference proteome</keyword>
<dbReference type="FunFam" id="1.10.150.20:FF:000004">
    <property type="entry name" value="U5 small nuclear ribonucleoprotein helicase"/>
    <property type="match status" value="1"/>
</dbReference>